<reference evidence="1 2" key="1">
    <citation type="submission" date="2024-11" db="EMBL/GenBank/DDBJ databases">
        <title>A near-complete genome assembly of Cinchona calisaya.</title>
        <authorList>
            <person name="Lian D.C."/>
            <person name="Zhao X.W."/>
            <person name="Wei L."/>
        </authorList>
    </citation>
    <scope>NUCLEOTIDE SEQUENCE [LARGE SCALE GENOMIC DNA]</scope>
    <source>
        <tissue evidence="1">Nenye</tissue>
    </source>
</reference>
<dbReference type="Proteomes" id="UP001630127">
    <property type="component" value="Unassembled WGS sequence"/>
</dbReference>
<organism evidence="1 2">
    <name type="scientific">Cinchona calisaya</name>
    <dbReference type="NCBI Taxonomy" id="153742"/>
    <lineage>
        <taxon>Eukaryota</taxon>
        <taxon>Viridiplantae</taxon>
        <taxon>Streptophyta</taxon>
        <taxon>Embryophyta</taxon>
        <taxon>Tracheophyta</taxon>
        <taxon>Spermatophyta</taxon>
        <taxon>Magnoliopsida</taxon>
        <taxon>eudicotyledons</taxon>
        <taxon>Gunneridae</taxon>
        <taxon>Pentapetalae</taxon>
        <taxon>asterids</taxon>
        <taxon>lamiids</taxon>
        <taxon>Gentianales</taxon>
        <taxon>Rubiaceae</taxon>
        <taxon>Cinchonoideae</taxon>
        <taxon>Cinchoneae</taxon>
        <taxon>Cinchona</taxon>
    </lineage>
</organism>
<protein>
    <submittedName>
        <fullName evidence="1">Uncharacterized protein</fullName>
    </submittedName>
</protein>
<dbReference type="EMBL" id="JBJUIK010000002">
    <property type="protein sequence ID" value="KAL3536336.1"/>
    <property type="molecule type" value="Genomic_DNA"/>
</dbReference>
<proteinExistence type="predicted"/>
<sequence length="106" mass="11802">MERVANEESIPRECVLQKNLIEHVMGLSEVVSFAIKSDELRSKEIIKNCRGEDEPGMELLCLADKAVVGAMLNEVAEQSIINWVVDTWQAKDKCSNGGVRGLLMKL</sequence>
<dbReference type="AlphaFoldDB" id="A0ABD3AYR5"/>
<name>A0ABD3AYR5_9GENT</name>
<keyword evidence="2" id="KW-1185">Reference proteome</keyword>
<evidence type="ECO:0000313" key="1">
    <source>
        <dbReference type="EMBL" id="KAL3536336.1"/>
    </source>
</evidence>
<comment type="caution">
    <text evidence="1">The sequence shown here is derived from an EMBL/GenBank/DDBJ whole genome shotgun (WGS) entry which is preliminary data.</text>
</comment>
<accession>A0ABD3AYR5</accession>
<evidence type="ECO:0000313" key="2">
    <source>
        <dbReference type="Proteomes" id="UP001630127"/>
    </source>
</evidence>
<gene>
    <name evidence="1" type="ORF">ACH5RR_004797</name>
</gene>